<feature type="signal peptide" evidence="1">
    <location>
        <begin position="1"/>
        <end position="19"/>
    </location>
</feature>
<reference evidence="2 3" key="1">
    <citation type="submission" date="2017-02" db="EMBL/GenBank/DDBJ databases">
        <authorList>
            <person name="Peterson S.W."/>
        </authorList>
    </citation>
    <scope>NUCLEOTIDE SEQUENCE [LARGE SCALE GENOMIC DNA]</scope>
    <source>
        <strain evidence="2 3">DSM 18108</strain>
    </source>
</reference>
<name>A0A1T5NWS6_9BACT</name>
<dbReference type="AlphaFoldDB" id="A0A1T5NWS6"/>
<feature type="chain" id="PRO_5012233863" evidence="1">
    <location>
        <begin position="20"/>
        <end position="691"/>
    </location>
</feature>
<evidence type="ECO:0000313" key="2">
    <source>
        <dbReference type="EMBL" id="SKD04806.1"/>
    </source>
</evidence>
<dbReference type="EMBL" id="FUZZ01000002">
    <property type="protein sequence ID" value="SKD04806.1"/>
    <property type="molecule type" value="Genomic_DNA"/>
</dbReference>
<protein>
    <submittedName>
        <fullName evidence="2">Uncharacterized protein</fullName>
    </submittedName>
</protein>
<sequence>MPFFKYIVSCCFLYLPVAAQVPVNLHGYKPSGDVKVSVANRQLTAVWNAGTNQQARIVLDMEQRSPLIHSLSWNKDKKEWQQVASGLQPVFFLTTGKRDLVSQNGWNIFFDKTAKLPRTTYPVQLQKDSIAVITDGSRTVIRVAGATGGPFSGAVEITLYNGSGLMNIAAVMTTQKDSTAILYDAGLTATDIPWQQIHWADPKGVMKSVPAVADTQSTNVAVKYRTIIGESKTGSLALFPAPHQFFYPLDNCFNQSFTWYGNSYNKAAPGYGIGIRQEPEGDKRWVPWFNAPPGTAQRLHFFCLLSHTTAGQTLQYVRRYTHSDAYTPLPGYYTMTSHFHQEHTADVLNKLPMPELPAFIKAFRETGVNIVHLGEFHGPGHPRGPESERFLEQQTLFKECERLSTKQFLLLPGEEPNNFFGGHWMNIFPKPVYWVMDRKPSQPFVTNDPTYGKVYRVSNKEEMLQLLQTEKGMAWTAHARTKGSTGFPDKYKEEAFFTAPQFMGAAWKALPADLSQPYLGKRALDLLDDMANWGLHKTMIAEADLFRITPEDELYGHLNVNYLQLDHLPAFKDGWQPVLDAMQQGKFFVTTGEILLPAFTVNGKSSGNTIAAARKGIVKVSASWTFPLNYAVIISGDGKEVYREKIPLHQTQSFGSTTFTFNTNLENRKWVRFELWDVAANGAFTQCVWIK</sequence>
<keyword evidence="1" id="KW-0732">Signal</keyword>
<proteinExistence type="predicted"/>
<dbReference type="Proteomes" id="UP000190166">
    <property type="component" value="Unassembled WGS sequence"/>
</dbReference>
<evidence type="ECO:0000256" key="1">
    <source>
        <dbReference type="SAM" id="SignalP"/>
    </source>
</evidence>
<evidence type="ECO:0000313" key="3">
    <source>
        <dbReference type="Proteomes" id="UP000190166"/>
    </source>
</evidence>
<dbReference type="STRING" id="393003.SAMN05660461_2936"/>
<accession>A0A1T5NWS6</accession>
<gene>
    <name evidence="2" type="ORF">SAMN05660461_2936</name>
</gene>
<organism evidence="2 3">
    <name type="scientific">Chitinophaga ginsengisegetis</name>
    <dbReference type="NCBI Taxonomy" id="393003"/>
    <lineage>
        <taxon>Bacteria</taxon>
        <taxon>Pseudomonadati</taxon>
        <taxon>Bacteroidota</taxon>
        <taxon>Chitinophagia</taxon>
        <taxon>Chitinophagales</taxon>
        <taxon>Chitinophagaceae</taxon>
        <taxon>Chitinophaga</taxon>
    </lineage>
</organism>
<keyword evidence="3" id="KW-1185">Reference proteome</keyword>
<dbReference type="RefSeq" id="WP_079470238.1">
    <property type="nucleotide sequence ID" value="NZ_FUZZ01000002.1"/>
</dbReference>